<evidence type="ECO:0000259" key="7">
    <source>
        <dbReference type="PROSITE" id="PS50885"/>
    </source>
</evidence>
<feature type="domain" description="Methyl-accepting transducer" evidence="6">
    <location>
        <begin position="381"/>
        <end position="597"/>
    </location>
</feature>
<dbReference type="PROSITE" id="PS50885">
    <property type="entry name" value="HAMP"/>
    <property type="match status" value="1"/>
</dbReference>
<dbReference type="InterPro" id="IPR004089">
    <property type="entry name" value="MCPsignal_dom"/>
</dbReference>
<keyword evidence="9" id="KW-1185">Reference proteome</keyword>
<evidence type="ECO:0000259" key="6">
    <source>
        <dbReference type="PROSITE" id="PS50111"/>
    </source>
</evidence>
<dbReference type="KEGG" id="smax:FJR03_10470"/>
<dbReference type="Gene3D" id="6.10.250.3200">
    <property type="match status" value="1"/>
</dbReference>
<dbReference type="SUPFAM" id="SSF58104">
    <property type="entry name" value="Methyl-accepting chemotaxis protein (MCP) signaling domain"/>
    <property type="match status" value="1"/>
</dbReference>
<evidence type="ECO:0000313" key="9">
    <source>
        <dbReference type="Proteomes" id="UP000593910"/>
    </source>
</evidence>
<gene>
    <name evidence="8" type="ORF">FJR03_10470</name>
</gene>
<dbReference type="Pfam" id="PF00672">
    <property type="entry name" value="HAMP"/>
    <property type="match status" value="1"/>
</dbReference>
<dbReference type="InterPro" id="IPR029151">
    <property type="entry name" value="Sensor-like_sf"/>
</dbReference>
<dbReference type="Pfam" id="PF14827">
    <property type="entry name" value="dCache_3"/>
    <property type="match status" value="1"/>
</dbReference>
<dbReference type="EMBL" id="CP041165">
    <property type="protein sequence ID" value="QOP42141.1"/>
    <property type="molecule type" value="Genomic_DNA"/>
</dbReference>
<keyword evidence="4" id="KW-0175">Coiled coil</keyword>
<evidence type="ECO:0000256" key="2">
    <source>
        <dbReference type="ARBA" id="ARBA00029447"/>
    </source>
</evidence>
<dbReference type="PANTHER" id="PTHR32089">
    <property type="entry name" value="METHYL-ACCEPTING CHEMOTAXIS PROTEIN MCPB"/>
    <property type="match status" value="1"/>
</dbReference>
<evidence type="ECO:0000256" key="4">
    <source>
        <dbReference type="SAM" id="Coils"/>
    </source>
</evidence>
<dbReference type="GO" id="GO:0007165">
    <property type="term" value="P:signal transduction"/>
    <property type="evidence" value="ECO:0007669"/>
    <property type="project" value="UniProtKB-KW"/>
</dbReference>
<keyword evidence="1 3" id="KW-0807">Transducer</keyword>
<evidence type="ECO:0000256" key="1">
    <source>
        <dbReference type="ARBA" id="ARBA00023224"/>
    </source>
</evidence>
<dbReference type="SUPFAM" id="SSF103190">
    <property type="entry name" value="Sensory domain-like"/>
    <property type="match status" value="1"/>
</dbReference>
<name>A0A7M1AXF3_9BACT</name>
<dbReference type="InterPro" id="IPR003660">
    <property type="entry name" value="HAMP_dom"/>
</dbReference>
<dbReference type="PANTHER" id="PTHR32089:SF112">
    <property type="entry name" value="LYSOZYME-LIKE PROTEIN-RELATED"/>
    <property type="match status" value="1"/>
</dbReference>
<dbReference type="InterPro" id="IPR029150">
    <property type="entry name" value="dCache_3"/>
</dbReference>
<keyword evidence="5" id="KW-1133">Transmembrane helix</keyword>
<dbReference type="Proteomes" id="UP000593910">
    <property type="component" value="Chromosome"/>
</dbReference>
<feature type="transmembrane region" description="Helical" evidence="5">
    <location>
        <begin position="302"/>
        <end position="320"/>
    </location>
</feature>
<dbReference type="SMART" id="SM00283">
    <property type="entry name" value="MA"/>
    <property type="match status" value="1"/>
</dbReference>
<evidence type="ECO:0000313" key="8">
    <source>
        <dbReference type="EMBL" id="QOP42141.1"/>
    </source>
</evidence>
<dbReference type="SMART" id="SM00304">
    <property type="entry name" value="HAMP"/>
    <property type="match status" value="1"/>
</dbReference>
<feature type="transmembrane region" description="Helical" evidence="5">
    <location>
        <begin position="13"/>
        <end position="34"/>
    </location>
</feature>
<feature type="domain" description="HAMP" evidence="7">
    <location>
        <begin position="322"/>
        <end position="376"/>
    </location>
</feature>
<comment type="similarity">
    <text evidence="2">Belongs to the methyl-accepting chemotaxis (MCP) protein family.</text>
</comment>
<dbReference type="CDD" id="cd06225">
    <property type="entry name" value="HAMP"/>
    <property type="match status" value="1"/>
</dbReference>
<feature type="coiled-coil region" evidence="4">
    <location>
        <begin position="564"/>
        <end position="598"/>
    </location>
</feature>
<dbReference type="RefSeq" id="WP_193113461.1">
    <property type="nucleotide sequence ID" value="NZ_CP041165.1"/>
</dbReference>
<dbReference type="Pfam" id="PF00015">
    <property type="entry name" value="MCPsignal"/>
    <property type="match status" value="1"/>
</dbReference>
<dbReference type="PROSITE" id="PS50111">
    <property type="entry name" value="CHEMOTAXIS_TRANSDUC_2"/>
    <property type="match status" value="1"/>
</dbReference>
<dbReference type="AlphaFoldDB" id="A0A7M1AXF3"/>
<dbReference type="InterPro" id="IPR025991">
    <property type="entry name" value="Chemoreceptor_zinc-bind_dom"/>
</dbReference>
<keyword evidence="5" id="KW-0812">Transmembrane</keyword>
<dbReference type="Gene3D" id="6.10.340.10">
    <property type="match status" value="1"/>
</dbReference>
<protein>
    <submittedName>
        <fullName evidence="8">HAMP domain-containing protein</fullName>
    </submittedName>
</protein>
<proteinExistence type="inferred from homology"/>
<evidence type="ECO:0000256" key="3">
    <source>
        <dbReference type="PROSITE-ProRule" id="PRU00284"/>
    </source>
</evidence>
<reference evidence="8 9" key="1">
    <citation type="submission" date="2019-06" db="EMBL/GenBank/DDBJ databases">
        <title>Sulfurimonas gotlandica sp. nov., a chemoautotrophic and psychrotolerant epsilonproteobacterium isolated from a pelagic redoxcline, and an emended description of the genus Sulfurimonas.</title>
        <authorList>
            <person name="Wang S."/>
            <person name="Jiang L."/>
            <person name="Shao Z."/>
        </authorList>
    </citation>
    <scope>NUCLEOTIDE SEQUENCE [LARGE SCALE GENOMIC DNA]</scope>
    <source>
        <strain evidence="8 9">B2</strain>
    </source>
</reference>
<keyword evidence="5" id="KW-0472">Membrane</keyword>
<dbReference type="Gene3D" id="1.20.120.30">
    <property type="entry name" value="Aspartate receptor, ligand-binding domain"/>
    <property type="match status" value="1"/>
</dbReference>
<dbReference type="GO" id="GO:0016020">
    <property type="term" value="C:membrane"/>
    <property type="evidence" value="ECO:0007669"/>
    <property type="project" value="InterPro"/>
</dbReference>
<dbReference type="Pfam" id="PF13682">
    <property type="entry name" value="CZB"/>
    <property type="match status" value="1"/>
</dbReference>
<sequence>MINIKSWSISKKIHIPLIFSMFVGTMIIIVNFFYSMADLEKDVYSNESKALRTLFDEALDTKKDIGITNAINISQNYSVVKALENNDRTIAIRGLEDFSKEFKKNTNYKNIKVHVHDANLHSFLRSWKPEKYGDDLSGFRETIKSVKAKKEPLVAIELGRAGLVLRGLSPIINGEKYLGSVEFMQGLNSIVRSAKKNYGYDIAIVMKNEYLSVASSLKNAKKVGDYTLAVNEKNIDPAYLLDLENVDLTGDEAFTITENYFVISKPIQDFSGNTVAYALIGENVANVNKVISQSKDSLLRQVYIILVIDILILLFLIMVIKRSVTDPIKHLDVVASELAQGDADFSKRLPVNSSDELGHASQSFNAFIDKVEKLAEEAQMKAQEADHKAQEVIEIMDKSQLNVDLAHKMIKGSVDNSNNLRTSLQNNIGAIKEVNTLNDDNSEVIADVTSTTDEVIDTIANITEMIGHTRESSEQLTTNVQEISAVTALIKDISDQTNLLALNAAIEAARAGEHGRGFAVVADEVRKLAERTQKATAEVEVNINILKQNSVTMEENSEKIQGYADSSQEKLDQFRDILAKLIENANTIKDENNIVEQELLLSSMKLDHIIVKNNGYDAIFQRKPSDSITDHTMCNLGKWYGNEGKNTFGKNKNFIQIEQPHRAIHENIKEVMNLLKDKDVDNEKVKKLFAEMEGASSELFKLLDTLHRG</sequence>
<accession>A0A7M1AXF3</accession>
<organism evidence="8 9">
    <name type="scientific">Sulfurimonas marina</name>
    <dbReference type="NCBI Taxonomy" id="2590551"/>
    <lineage>
        <taxon>Bacteria</taxon>
        <taxon>Pseudomonadati</taxon>
        <taxon>Campylobacterota</taxon>
        <taxon>Epsilonproteobacteria</taxon>
        <taxon>Campylobacterales</taxon>
        <taxon>Sulfurimonadaceae</taxon>
        <taxon>Sulfurimonas</taxon>
    </lineage>
</organism>
<evidence type="ECO:0000256" key="5">
    <source>
        <dbReference type="SAM" id="Phobius"/>
    </source>
</evidence>